<comment type="subcellular location">
    <subcellularLocation>
        <location evidence="1 10">Cell outer membrane</location>
        <topology evidence="1 10">Multi-pass membrane protein</topology>
    </subcellularLocation>
</comment>
<evidence type="ECO:0000256" key="6">
    <source>
        <dbReference type="ARBA" id="ARBA00023077"/>
    </source>
</evidence>
<dbReference type="InterPro" id="IPR012910">
    <property type="entry name" value="Plug_dom"/>
</dbReference>
<gene>
    <name evidence="15" type="ORF">QWZ10_16915</name>
</gene>
<evidence type="ECO:0000256" key="11">
    <source>
        <dbReference type="RuleBase" id="RU003357"/>
    </source>
</evidence>
<evidence type="ECO:0000256" key="8">
    <source>
        <dbReference type="ARBA" id="ARBA00023170"/>
    </source>
</evidence>
<evidence type="ECO:0000256" key="12">
    <source>
        <dbReference type="SAM" id="SignalP"/>
    </source>
</evidence>
<feature type="domain" description="TonB-dependent receptor plug" evidence="14">
    <location>
        <begin position="67"/>
        <end position="176"/>
    </location>
</feature>
<feature type="chain" id="PRO_5045490162" evidence="12">
    <location>
        <begin position="28"/>
        <end position="630"/>
    </location>
</feature>
<evidence type="ECO:0000256" key="2">
    <source>
        <dbReference type="ARBA" id="ARBA00022448"/>
    </source>
</evidence>
<keyword evidence="5 12" id="KW-0732">Signal</keyword>
<evidence type="ECO:0000313" key="15">
    <source>
        <dbReference type="EMBL" id="MDN3713011.1"/>
    </source>
</evidence>
<keyword evidence="6 11" id="KW-0798">TonB box</keyword>
<keyword evidence="4 10" id="KW-0812">Transmembrane</keyword>
<dbReference type="EMBL" id="JAUFRC010000001">
    <property type="protein sequence ID" value="MDN3713011.1"/>
    <property type="molecule type" value="Genomic_DNA"/>
</dbReference>
<accession>A0ABT8D9R6</accession>
<feature type="domain" description="TonB-dependent receptor-like beta-barrel" evidence="13">
    <location>
        <begin position="327"/>
        <end position="621"/>
    </location>
</feature>
<dbReference type="InterPro" id="IPR000531">
    <property type="entry name" value="Beta-barrel_TonB"/>
</dbReference>
<name>A0ABT8D9R6_9RHOB</name>
<dbReference type="PANTHER" id="PTHR30069">
    <property type="entry name" value="TONB-DEPENDENT OUTER MEMBRANE RECEPTOR"/>
    <property type="match status" value="1"/>
</dbReference>
<evidence type="ECO:0000256" key="1">
    <source>
        <dbReference type="ARBA" id="ARBA00004571"/>
    </source>
</evidence>
<evidence type="ECO:0000256" key="7">
    <source>
        <dbReference type="ARBA" id="ARBA00023136"/>
    </source>
</evidence>
<dbReference type="SUPFAM" id="SSF56935">
    <property type="entry name" value="Porins"/>
    <property type="match status" value="1"/>
</dbReference>
<keyword evidence="2 10" id="KW-0813">Transport</keyword>
<proteinExistence type="inferred from homology"/>
<dbReference type="CDD" id="cd01347">
    <property type="entry name" value="ligand_gated_channel"/>
    <property type="match status" value="1"/>
</dbReference>
<keyword evidence="8 15" id="KW-0675">Receptor</keyword>
<comment type="caution">
    <text evidence="15">The sequence shown here is derived from an EMBL/GenBank/DDBJ whole genome shotgun (WGS) entry which is preliminary data.</text>
</comment>
<evidence type="ECO:0000256" key="10">
    <source>
        <dbReference type="PROSITE-ProRule" id="PRU01360"/>
    </source>
</evidence>
<dbReference type="Pfam" id="PF07715">
    <property type="entry name" value="Plug"/>
    <property type="match status" value="1"/>
</dbReference>
<feature type="signal peptide" evidence="12">
    <location>
        <begin position="1"/>
        <end position="27"/>
    </location>
</feature>
<evidence type="ECO:0000259" key="13">
    <source>
        <dbReference type="Pfam" id="PF00593"/>
    </source>
</evidence>
<evidence type="ECO:0000256" key="5">
    <source>
        <dbReference type="ARBA" id="ARBA00022729"/>
    </source>
</evidence>
<dbReference type="InterPro" id="IPR036942">
    <property type="entry name" value="Beta-barrel_TonB_sf"/>
</dbReference>
<dbReference type="Gene3D" id="2.170.130.10">
    <property type="entry name" value="TonB-dependent receptor, plug domain"/>
    <property type="match status" value="1"/>
</dbReference>
<evidence type="ECO:0000259" key="14">
    <source>
        <dbReference type="Pfam" id="PF07715"/>
    </source>
</evidence>
<evidence type="ECO:0000313" key="16">
    <source>
        <dbReference type="Proteomes" id="UP001243846"/>
    </source>
</evidence>
<evidence type="ECO:0000256" key="9">
    <source>
        <dbReference type="ARBA" id="ARBA00023237"/>
    </source>
</evidence>
<dbReference type="InterPro" id="IPR039426">
    <property type="entry name" value="TonB-dep_rcpt-like"/>
</dbReference>
<evidence type="ECO:0000256" key="4">
    <source>
        <dbReference type="ARBA" id="ARBA00022692"/>
    </source>
</evidence>
<dbReference type="Gene3D" id="2.40.170.20">
    <property type="entry name" value="TonB-dependent receptor, beta-barrel domain"/>
    <property type="match status" value="1"/>
</dbReference>
<reference evidence="16" key="1">
    <citation type="journal article" date="2019" name="Int. J. Syst. Evol. Microbiol.">
        <title>The Global Catalogue of Microorganisms (GCM) 10K type strain sequencing project: providing services to taxonomists for standard genome sequencing and annotation.</title>
        <authorList>
            <consortium name="The Broad Institute Genomics Platform"/>
            <consortium name="The Broad Institute Genome Sequencing Center for Infectious Disease"/>
            <person name="Wu L."/>
            <person name="Ma J."/>
        </authorList>
    </citation>
    <scope>NUCLEOTIDE SEQUENCE [LARGE SCALE GENOMIC DNA]</scope>
    <source>
        <strain evidence="16">CECT 8482</strain>
    </source>
</reference>
<dbReference type="PROSITE" id="PS52016">
    <property type="entry name" value="TONB_DEPENDENT_REC_3"/>
    <property type="match status" value="1"/>
</dbReference>
<evidence type="ECO:0000256" key="3">
    <source>
        <dbReference type="ARBA" id="ARBA00022452"/>
    </source>
</evidence>
<protein>
    <submittedName>
        <fullName evidence="15">TonB-dependent receptor</fullName>
    </submittedName>
</protein>
<sequence>MFRKSRVVATLWATTAFLMPLHGAVMAQDRAAEAGQTTAPTTTDKAGNGPVMLDPVTIYATRQEASVSDVAASITVVDGGTLEARGQDSLQSMVRYMPGVNVTRTTSATDPFATFSGVTIRGVSGNRVQMMIDGSRVAERITDGTRDYFDFNFIKQVDVVKGPSSVLWGSDALGGVVAFTTIDPEDVLQGQDRAGIGRLAFDLVNDQSSASVAFAQRFSPDLTALIGIARTDGHEIELSNARADGGIYGCPRDTAHGAIACDRLNPADIAANRLLAKLVWEPSDEHKLSFSADLLNRQTDVVQKAQLGATLNSITGLPTGEMVYGYDRALTVKRHHYGIEHLWTPENGFVDEVRTTFSYTPYSTSRRGQKWSRNTSGQEVILNDRLDYSEKFYELDIQAVSRFATGGADHVVTWGFDGDLTKTDYSRLDITRNLTLGTVTEVRAGGFNFANSETRRADLYVQDHITLAEGRLELTPGLRFATYKIDPNPNADYQVVTGYEPRERSDHEVLGSFGAMYHLNDQYTVWANFGQGFKMPTAQQLYTSVPGTFFDQIPAPDLKPEKVDSYELGLRHQGEKSSFGITAFRANYDNFIQSFYNPPNTTVYTYRNLSSVKVWGVELEGPTRSATICA</sequence>
<keyword evidence="7 10" id="KW-0472">Membrane</keyword>
<keyword evidence="3 10" id="KW-1134">Transmembrane beta strand</keyword>
<dbReference type="Pfam" id="PF00593">
    <property type="entry name" value="TonB_dep_Rec_b-barrel"/>
    <property type="match status" value="1"/>
</dbReference>
<organism evidence="15 16">
    <name type="scientific">Paracoccus cavernae</name>
    <dbReference type="NCBI Taxonomy" id="1571207"/>
    <lineage>
        <taxon>Bacteria</taxon>
        <taxon>Pseudomonadati</taxon>
        <taxon>Pseudomonadota</taxon>
        <taxon>Alphaproteobacteria</taxon>
        <taxon>Rhodobacterales</taxon>
        <taxon>Paracoccaceae</taxon>
        <taxon>Paracoccus</taxon>
    </lineage>
</organism>
<keyword evidence="9 10" id="KW-0998">Cell outer membrane</keyword>
<keyword evidence="16" id="KW-1185">Reference proteome</keyword>
<dbReference type="InterPro" id="IPR037066">
    <property type="entry name" value="Plug_dom_sf"/>
</dbReference>
<dbReference type="PANTHER" id="PTHR30069:SF29">
    <property type="entry name" value="HEMOGLOBIN AND HEMOGLOBIN-HAPTOGLOBIN-BINDING PROTEIN 1-RELATED"/>
    <property type="match status" value="1"/>
</dbReference>
<dbReference type="Proteomes" id="UP001243846">
    <property type="component" value="Unassembled WGS sequence"/>
</dbReference>
<comment type="similarity">
    <text evidence="10 11">Belongs to the TonB-dependent receptor family.</text>
</comment>